<dbReference type="SUPFAM" id="SSF53448">
    <property type="entry name" value="Nucleotide-diphospho-sugar transferases"/>
    <property type="match status" value="1"/>
</dbReference>
<organism evidence="1">
    <name type="scientific">marine sediment metagenome</name>
    <dbReference type="NCBI Taxonomy" id="412755"/>
    <lineage>
        <taxon>unclassified sequences</taxon>
        <taxon>metagenomes</taxon>
        <taxon>ecological metagenomes</taxon>
    </lineage>
</organism>
<proteinExistence type="predicted"/>
<reference evidence="1" key="1">
    <citation type="journal article" date="2014" name="Front. Microbiol.">
        <title>High frequency of phylogenetically diverse reductive dehalogenase-homologous genes in deep subseafloor sedimentary metagenomes.</title>
        <authorList>
            <person name="Kawai M."/>
            <person name="Futagami T."/>
            <person name="Toyoda A."/>
            <person name="Takaki Y."/>
            <person name="Nishi S."/>
            <person name="Hori S."/>
            <person name="Arai W."/>
            <person name="Tsubouchi T."/>
            <person name="Morono Y."/>
            <person name="Uchiyama I."/>
            <person name="Ito T."/>
            <person name="Fujiyama A."/>
            <person name="Inagaki F."/>
            <person name="Takami H."/>
        </authorList>
    </citation>
    <scope>NUCLEOTIDE SEQUENCE</scope>
    <source>
        <strain evidence="1">Expedition CK06-06</strain>
    </source>
</reference>
<name>X1FNK8_9ZZZZ</name>
<evidence type="ECO:0000313" key="1">
    <source>
        <dbReference type="EMBL" id="GAH46537.1"/>
    </source>
</evidence>
<evidence type="ECO:0008006" key="2">
    <source>
        <dbReference type="Google" id="ProtNLM"/>
    </source>
</evidence>
<gene>
    <name evidence="1" type="ORF">S03H2_12342</name>
</gene>
<dbReference type="InterPro" id="IPR029044">
    <property type="entry name" value="Nucleotide-diphossugar_trans"/>
</dbReference>
<dbReference type="EMBL" id="BARU01006283">
    <property type="protein sequence ID" value="GAH46537.1"/>
    <property type="molecule type" value="Genomic_DNA"/>
</dbReference>
<dbReference type="AlphaFoldDB" id="X1FNK8"/>
<protein>
    <recommendedName>
        <fullName evidence="2">Glycosyltransferase 2-like domain-containing protein</fullName>
    </recommendedName>
</protein>
<sequence>MPPYYVPPSSKVLDLGGKKKAVYSSRNVNKYIEAFLKTDATHMWMLDADCEAPPHALRELLKLDVDVASGVTFGHTGLTITSTALWRPKPRPKAPKSQPYYRFLTPDKILGRIIKPPSRVATGAFCMLVRRRVFEVLHPKVKPIRFRWKEPQKYGIDIQFWTDAQLFGFTAAVHGGIVCGHLPEHPLELLENTVWCNDG</sequence>
<comment type="caution">
    <text evidence="1">The sequence shown here is derived from an EMBL/GenBank/DDBJ whole genome shotgun (WGS) entry which is preliminary data.</text>
</comment>
<accession>X1FNK8</accession>